<sequence>MMERIFKLKRTCKLALLLGFVSVVSIQSHSVQGAAAADSQTSDLEEQKKIGSVMHALFSDDRSDSPLWLMRRRKKVMIELADTVAIYMRRGDGKALQQLFYKPDLNAWTNLYQQVAPAKEFSVFGLVKLLRKSKDRILHSYKYDEGPVDGDAYLYFPLLLNHAIQQISQGCLGRFEKPEQTFVVKQGDYKNLLLEINTDVAEYNAYAEWILNPSSYPAAGTEPAGIYGFGTAELSYAQIYYIFKDLANDDSVSSEDKYTSLRKAFLSPKTSAANISRVTIQVVRDFFLDDHYERVIEWVKNISTNFGYPFGADGKKLSFDHEQESVLLYMYAQALSGENPEVVLPAWMTLFQTTSVLSSKAILSKLVEACDLIKSVPGGAAYVADFLSRNRVDWTQANAETQAKLRALLTAAPLVERDGKAGEAA</sequence>
<comment type="caution">
    <text evidence="2">The sequence shown here is derived from an EMBL/GenBank/DDBJ whole genome shotgun (WGS) entry which is preliminary data.</text>
</comment>
<evidence type="ECO:0008006" key="4">
    <source>
        <dbReference type="Google" id="ProtNLM"/>
    </source>
</evidence>
<protein>
    <recommendedName>
        <fullName evidence="4">DUF1800 family protein</fullName>
    </recommendedName>
</protein>
<keyword evidence="1" id="KW-0732">Signal</keyword>
<evidence type="ECO:0000313" key="2">
    <source>
        <dbReference type="EMBL" id="RZI45684.1"/>
    </source>
</evidence>
<accession>A0A4Q7DI97</accession>
<reference evidence="2 3" key="1">
    <citation type="submission" date="2018-10" db="EMBL/GenBank/DDBJ databases">
        <title>An updated phylogeny of the Alphaproteobacteria reveals that the parasitic Rickettsiales and Holosporales have independent origins.</title>
        <authorList>
            <person name="Munoz-Gomez S.A."/>
            <person name="Hess S."/>
            <person name="Burger G."/>
            <person name="Lang B.F."/>
            <person name="Susko E."/>
            <person name="Slamovits C.H."/>
            <person name="Roger A.J."/>
        </authorList>
    </citation>
    <scope>NUCLEOTIDE SEQUENCE [LARGE SCALE GENOMIC DNA]</scope>
    <source>
        <strain evidence="2">HOLO01</strain>
    </source>
</reference>
<dbReference type="EMBL" id="SCFB01000007">
    <property type="protein sequence ID" value="RZI45684.1"/>
    <property type="molecule type" value="Genomic_DNA"/>
</dbReference>
<evidence type="ECO:0000256" key="1">
    <source>
        <dbReference type="SAM" id="SignalP"/>
    </source>
</evidence>
<evidence type="ECO:0000313" key="3">
    <source>
        <dbReference type="Proteomes" id="UP000293550"/>
    </source>
</evidence>
<feature type="signal peptide" evidence="1">
    <location>
        <begin position="1"/>
        <end position="30"/>
    </location>
</feature>
<proteinExistence type="predicted"/>
<dbReference type="AlphaFoldDB" id="A0A4Q7DI97"/>
<keyword evidence="3" id="KW-1185">Reference proteome</keyword>
<name>A0A4Q7DI97_9PROT</name>
<dbReference type="Proteomes" id="UP000293550">
    <property type="component" value="Unassembled WGS sequence"/>
</dbReference>
<dbReference type="RefSeq" id="WP_130154265.1">
    <property type="nucleotide sequence ID" value="NZ_SCFB01000007.1"/>
</dbReference>
<feature type="chain" id="PRO_5020549060" description="DUF1800 family protein" evidence="1">
    <location>
        <begin position="31"/>
        <end position="425"/>
    </location>
</feature>
<gene>
    <name evidence="2" type="ORF">EQU50_06170</name>
</gene>
<organism evidence="2 3">
    <name type="scientific">Candidatus Finniella inopinata</name>
    <dbReference type="NCBI Taxonomy" id="1696036"/>
    <lineage>
        <taxon>Bacteria</taxon>
        <taxon>Pseudomonadati</taxon>
        <taxon>Pseudomonadota</taxon>
        <taxon>Alphaproteobacteria</taxon>
        <taxon>Holosporales</taxon>
        <taxon>Candidatus Paracaedibacteraceae</taxon>
        <taxon>Candidatus Finniella</taxon>
    </lineage>
</organism>